<accession>A0A438E4I5</accession>
<proteinExistence type="predicted"/>
<dbReference type="KEGG" id="vvi:109122328"/>
<protein>
    <submittedName>
        <fullName evidence="2">Uncharacterized protein</fullName>
    </submittedName>
</protein>
<dbReference type="PANTHER" id="PTHR33052">
    <property type="entry name" value="DUF4228 DOMAIN PROTEIN-RELATED"/>
    <property type="match status" value="1"/>
</dbReference>
<feature type="compositionally biased region" description="Gly residues" evidence="1">
    <location>
        <begin position="83"/>
        <end position="94"/>
    </location>
</feature>
<dbReference type="EMBL" id="QGNW01001397">
    <property type="protein sequence ID" value="RVW42628.1"/>
    <property type="molecule type" value="Genomic_DNA"/>
</dbReference>
<dbReference type="Gramene" id="Vitis03g01620.t01">
    <property type="protein sequence ID" value="Vitis03g01620.t01.CDS"/>
    <property type="gene ID" value="Vitis03g01620"/>
</dbReference>
<evidence type="ECO:0000313" key="3">
    <source>
        <dbReference type="Proteomes" id="UP000288805"/>
    </source>
</evidence>
<dbReference type="Proteomes" id="UP000288805">
    <property type="component" value="Unassembled WGS sequence"/>
</dbReference>
<dbReference type="Pfam" id="PF14009">
    <property type="entry name" value="PADRE"/>
    <property type="match status" value="1"/>
</dbReference>
<name>A0A438E4I5_VITVI</name>
<gene>
    <name evidence="2" type="ORF">CK203_098290</name>
</gene>
<dbReference type="InterPro" id="IPR025322">
    <property type="entry name" value="PADRE_dom"/>
</dbReference>
<dbReference type="AlphaFoldDB" id="A0A438E4I5"/>
<organism evidence="2 3">
    <name type="scientific">Vitis vinifera</name>
    <name type="common">Grape</name>
    <dbReference type="NCBI Taxonomy" id="29760"/>
    <lineage>
        <taxon>Eukaryota</taxon>
        <taxon>Viridiplantae</taxon>
        <taxon>Streptophyta</taxon>
        <taxon>Embryophyta</taxon>
        <taxon>Tracheophyta</taxon>
        <taxon>Spermatophyta</taxon>
        <taxon>Magnoliopsida</taxon>
        <taxon>eudicotyledons</taxon>
        <taxon>Gunneridae</taxon>
        <taxon>Pentapetalae</taxon>
        <taxon>rosids</taxon>
        <taxon>Vitales</taxon>
        <taxon>Vitaceae</taxon>
        <taxon>Viteae</taxon>
        <taxon>Vitis</taxon>
    </lineage>
</organism>
<evidence type="ECO:0000313" key="2">
    <source>
        <dbReference type="EMBL" id="RVW42628.1"/>
    </source>
</evidence>
<sequence length="103" mass="10854">MDFDDVVSVIHDDEELQPGQPYFALPLGKLKQPLQAEEMAALAVKARSALMRSGGDQCQCRQKSPLPAMFSGEKDSKSSGRVAPGGGVEGGGGSETEEYVDAP</sequence>
<reference evidence="2 3" key="1">
    <citation type="journal article" date="2018" name="PLoS Genet.">
        <title>Population sequencing reveals clonal diversity and ancestral inbreeding in the grapevine cultivar Chardonnay.</title>
        <authorList>
            <person name="Roach M.J."/>
            <person name="Johnson D.L."/>
            <person name="Bohlmann J."/>
            <person name="van Vuuren H.J."/>
            <person name="Jones S.J."/>
            <person name="Pretorius I.S."/>
            <person name="Schmidt S.A."/>
            <person name="Borneman A.R."/>
        </authorList>
    </citation>
    <scope>NUCLEOTIDE SEQUENCE [LARGE SCALE GENOMIC DNA]</scope>
    <source>
        <strain evidence="3">cv. Chardonnay</strain>
        <tissue evidence="2">Leaf</tissue>
    </source>
</reference>
<evidence type="ECO:0000256" key="1">
    <source>
        <dbReference type="SAM" id="MobiDB-lite"/>
    </source>
</evidence>
<feature type="region of interest" description="Disordered" evidence="1">
    <location>
        <begin position="55"/>
        <end position="103"/>
    </location>
</feature>
<comment type="caution">
    <text evidence="2">The sequence shown here is derived from an EMBL/GenBank/DDBJ whole genome shotgun (WGS) entry which is preliminary data.</text>
</comment>
<dbReference type="OrthoDB" id="843671at2759"/>